<dbReference type="GO" id="GO:0006310">
    <property type="term" value="P:DNA recombination"/>
    <property type="evidence" value="ECO:0007669"/>
    <property type="project" value="UniProtKB-KW"/>
</dbReference>
<accession>A0AAV3W6F9</accession>
<name>A0AAV3W6F9_9CLOT</name>
<dbReference type="Proteomes" id="UP000325212">
    <property type="component" value="Unassembled WGS sequence"/>
</dbReference>
<dbReference type="InterPro" id="IPR004107">
    <property type="entry name" value="Integrase_SAM-like_N"/>
</dbReference>
<dbReference type="PANTHER" id="PTHR30349:SF64">
    <property type="entry name" value="PROPHAGE INTEGRASE INTD-RELATED"/>
    <property type="match status" value="1"/>
</dbReference>
<feature type="domain" description="Tyr recombinase" evidence="7">
    <location>
        <begin position="169"/>
        <end position="367"/>
    </location>
</feature>
<organism evidence="9 10">
    <name type="scientific">Clostridium diolis</name>
    <dbReference type="NCBI Taxonomy" id="223919"/>
    <lineage>
        <taxon>Bacteria</taxon>
        <taxon>Bacillati</taxon>
        <taxon>Bacillota</taxon>
        <taxon>Clostridia</taxon>
        <taxon>Eubacteriales</taxon>
        <taxon>Clostridiaceae</taxon>
        <taxon>Clostridium</taxon>
    </lineage>
</organism>
<evidence type="ECO:0000259" key="8">
    <source>
        <dbReference type="PROSITE" id="PS51900"/>
    </source>
</evidence>
<dbReference type="GO" id="GO:0015074">
    <property type="term" value="P:DNA integration"/>
    <property type="evidence" value="ECO:0007669"/>
    <property type="project" value="UniProtKB-KW"/>
</dbReference>
<keyword evidence="10" id="KW-1185">Reference proteome</keyword>
<dbReference type="InterPro" id="IPR002104">
    <property type="entry name" value="Integrase_catalytic"/>
</dbReference>
<dbReference type="AlphaFoldDB" id="A0AAV3W6F9"/>
<dbReference type="InterPro" id="IPR013762">
    <property type="entry name" value="Integrase-like_cat_sf"/>
</dbReference>
<dbReference type="Pfam" id="PF00589">
    <property type="entry name" value="Phage_integrase"/>
    <property type="match status" value="1"/>
</dbReference>
<evidence type="ECO:0000313" key="10">
    <source>
        <dbReference type="Proteomes" id="UP000325212"/>
    </source>
</evidence>
<dbReference type="Pfam" id="PF14659">
    <property type="entry name" value="Phage_int_SAM_3"/>
    <property type="match status" value="1"/>
</dbReference>
<evidence type="ECO:0000256" key="1">
    <source>
        <dbReference type="ARBA" id="ARBA00003283"/>
    </source>
</evidence>
<sequence length="387" mass="45602">MANENIKTDKKTGLYYFDVSLGFDPATGKRRRTTRRGFKKKKDAEQAYNDLKNQYYDGVLTYNQSTKFKNFIDEYLKWYKTQVRKTTFDNRASSIKKNIIEIFGEYKLEQITPIIVQKWQQQLLDNGKDQNYVRSLHIALSQILERAVNLDVIKTNPAKKAGNVKRKRKEVEFWTEDELNKVLDTMKLDDTLQYFGYVMIKFLFYTGLRFSEMQALQWSDFDDINKSISITKDLDYRNQNDWDFDDTKNSTSNRLVVLDDDTFDMLLKWQEYQKTLFEVKKDTFIFSYDNGIPTNKHFPGHVLTRHSKLADIKRIKPHALRHSHASFLISLDVNIIAIAKRLGHKDVQEVLKTYGHLYPKHQFDVAENINTHIQNKKSGVKLESNSN</sequence>
<evidence type="ECO:0000313" key="9">
    <source>
        <dbReference type="EMBL" id="GEA33600.1"/>
    </source>
</evidence>
<dbReference type="CDD" id="cd01189">
    <property type="entry name" value="INT_ICEBs1_C_like"/>
    <property type="match status" value="1"/>
</dbReference>
<protein>
    <submittedName>
        <fullName evidence="9">Site-specific integrase</fullName>
    </submittedName>
</protein>
<evidence type="ECO:0000259" key="7">
    <source>
        <dbReference type="PROSITE" id="PS51898"/>
    </source>
</evidence>
<keyword evidence="4 6" id="KW-0238">DNA-binding</keyword>
<evidence type="ECO:0000256" key="2">
    <source>
        <dbReference type="ARBA" id="ARBA00008857"/>
    </source>
</evidence>
<comment type="caution">
    <text evidence="9">The sequence shown here is derived from an EMBL/GenBank/DDBJ whole genome shotgun (WGS) entry which is preliminary data.</text>
</comment>
<dbReference type="InterPro" id="IPR028259">
    <property type="entry name" value="AP2-like_int_N"/>
</dbReference>
<evidence type="ECO:0000256" key="4">
    <source>
        <dbReference type="ARBA" id="ARBA00023125"/>
    </source>
</evidence>
<dbReference type="EMBL" id="BJLA01000024">
    <property type="protein sequence ID" value="GEA33600.1"/>
    <property type="molecule type" value="Genomic_DNA"/>
</dbReference>
<dbReference type="Gene3D" id="1.10.150.130">
    <property type="match status" value="1"/>
</dbReference>
<evidence type="ECO:0000256" key="5">
    <source>
        <dbReference type="ARBA" id="ARBA00023172"/>
    </source>
</evidence>
<reference evidence="9 10" key="1">
    <citation type="submission" date="2019-06" db="EMBL/GenBank/DDBJ databases">
        <title>Draft genome sequence of Clostridium diolis DSM 15410.</title>
        <authorList>
            <person name="Kobayashi H."/>
            <person name="Tanizawa Y."/>
            <person name="Tohno M."/>
        </authorList>
    </citation>
    <scope>NUCLEOTIDE SEQUENCE [LARGE SCALE GENOMIC DNA]</scope>
    <source>
        <strain evidence="9 10">DSM 15410</strain>
    </source>
</reference>
<keyword evidence="5" id="KW-0233">DNA recombination</keyword>
<comment type="function">
    <text evidence="1">Site-specific tyrosine recombinase, which acts by catalyzing the cutting and rejoining of the recombining DNA molecules.</text>
</comment>
<dbReference type="RefSeq" id="WP_039771196.1">
    <property type="nucleotide sequence ID" value="NZ_BJLA01000024.1"/>
</dbReference>
<dbReference type="InterPro" id="IPR010998">
    <property type="entry name" value="Integrase_recombinase_N"/>
</dbReference>
<dbReference type="InterPro" id="IPR050090">
    <property type="entry name" value="Tyrosine_recombinase_XerCD"/>
</dbReference>
<dbReference type="PROSITE" id="PS51898">
    <property type="entry name" value="TYR_RECOMBINASE"/>
    <property type="match status" value="1"/>
</dbReference>
<evidence type="ECO:0000256" key="6">
    <source>
        <dbReference type="PROSITE-ProRule" id="PRU01248"/>
    </source>
</evidence>
<proteinExistence type="inferred from homology"/>
<evidence type="ECO:0000256" key="3">
    <source>
        <dbReference type="ARBA" id="ARBA00022908"/>
    </source>
</evidence>
<keyword evidence="3" id="KW-0229">DNA integration</keyword>
<dbReference type="Pfam" id="PF14657">
    <property type="entry name" value="Arm-DNA-bind_4"/>
    <property type="match status" value="1"/>
</dbReference>
<dbReference type="PROSITE" id="PS51900">
    <property type="entry name" value="CB"/>
    <property type="match status" value="1"/>
</dbReference>
<dbReference type="InterPro" id="IPR011010">
    <property type="entry name" value="DNA_brk_join_enz"/>
</dbReference>
<feature type="domain" description="Core-binding (CB)" evidence="8">
    <location>
        <begin position="66"/>
        <end position="148"/>
    </location>
</feature>
<comment type="similarity">
    <text evidence="2">Belongs to the 'phage' integrase family.</text>
</comment>
<dbReference type="PANTHER" id="PTHR30349">
    <property type="entry name" value="PHAGE INTEGRASE-RELATED"/>
    <property type="match status" value="1"/>
</dbReference>
<dbReference type="GO" id="GO:0003677">
    <property type="term" value="F:DNA binding"/>
    <property type="evidence" value="ECO:0007669"/>
    <property type="project" value="UniProtKB-UniRule"/>
</dbReference>
<dbReference type="Gene3D" id="1.10.443.10">
    <property type="entry name" value="Intergrase catalytic core"/>
    <property type="match status" value="1"/>
</dbReference>
<gene>
    <name evidence="9" type="ORF">CDIOL_45230</name>
</gene>
<dbReference type="SUPFAM" id="SSF56349">
    <property type="entry name" value="DNA breaking-rejoining enzymes"/>
    <property type="match status" value="1"/>
</dbReference>
<dbReference type="InterPro" id="IPR044068">
    <property type="entry name" value="CB"/>
</dbReference>